<dbReference type="Proteomes" id="UP000186955">
    <property type="component" value="Unassembled WGS sequence"/>
</dbReference>
<dbReference type="PANTHER" id="PTHR42678:SF34">
    <property type="entry name" value="OS04G0183300 PROTEIN"/>
    <property type="match status" value="1"/>
</dbReference>
<dbReference type="AlphaFoldDB" id="A0A1Q5UH04"/>
<dbReference type="InterPro" id="IPR036928">
    <property type="entry name" value="AS_sf"/>
</dbReference>
<gene>
    <name evidence="2" type="ORF">PENSUB_2632</name>
</gene>
<dbReference type="EMBL" id="MNBE01000273">
    <property type="protein sequence ID" value="OKP11766.1"/>
    <property type="molecule type" value="Genomic_DNA"/>
</dbReference>
<feature type="domain" description="Amidase" evidence="1">
    <location>
        <begin position="177"/>
        <end position="265"/>
    </location>
</feature>
<dbReference type="Pfam" id="PF01425">
    <property type="entry name" value="Amidase"/>
    <property type="match status" value="1"/>
</dbReference>
<protein>
    <submittedName>
        <fullName evidence="2">Glutamyl-tRNA(Gln) amidotransferase subunit A</fullName>
    </submittedName>
</protein>
<evidence type="ECO:0000259" key="1">
    <source>
        <dbReference type="Pfam" id="PF01425"/>
    </source>
</evidence>
<sequence length="315" mass="33479">MPEPALEQYRENNPVMNFRTFSTAISVAFMPRIISVFRKMTRRHTIDVLTATASDLRKLLDSGEVSSVELVGLYLGQIARHNKQGLMLNAMISTASANRVLEEARMLDSERAQKGPRPKLHGIPIILKDVICTPNFGLETTAGSLALKGLNATEDAPIATLLREAGCIVIGKSNLSTPAGSSSGSAVAIAAGFAPLTIGTEANGSIVQPAIRAAAYGLKGTVGDMIMKGTQSGGAAFDSAGPIAKSAEDCAAVMDILLPGRDFRSHLTKSWDGIRIAYLDYKTWQLPDSMCEKTPAFDTQHVSIRSLSSAATDSL</sequence>
<name>A0A1Q5UH04_9EURO</name>
<organism evidence="2 3">
    <name type="scientific">Penicillium subrubescens</name>
    <dbReference type="NCBI Taxonomy" id="1316194"/>
    <lineage>
        <taxon>Eukaryota</taxon>
        <taxon>Fungi</taxon>
        <taxon>Dikarya</taxon>
        <taxon>Ascomycota</taxon>
        <taxon>Pezizomycotina</taxon>
        <taxon>Eurotiomycetes</taxon>
        <taxon>Eurotiomycetidae</taxon>
        <taxon>Eurotiales</taxon>
        <taxon>Aspergillaceae</taxon>
        <taxon>Penicillium</taxon>
    </lineage>
</organism>
<dbReference type="GO" id="GO:0016740">
    <property type="term" value="F:transferase activity"/>
    <property type="evidence" value="ECO:0007669"/>
    <property type="project" value="UniProtKB-KW"/>
</dbReference>
<reference evidence="2 3" key="1">
    <citation type="submission" date="2016-10" db="EMBL/GenBank/DDBJ databases">
        <title>Genome sequence of the ascomycete fungus Penicillium subrubescens.</title>
        <authorList>
            <person name="De Vries R.P."/>
            <person name="Peng M."/>
            <person name="Dilokpimol A."/>
            <person name="Hilden K."/>
            <person name="Makela M.R."/>
            <person name="Grigoriev I."/>
            <person name="Riley R."/>
            <person name="Granchi Z."/>
        </authorList>
    </citation>
    <scope>NUCLEOTIDE SEQUENCE [LARGE SCALE GENOMIC DNA]</scope>
    <source>
        <strain evidence="2 3">CBS 132785</strain>
    </source>
</reference>
<dbReference type="InterPro" id="IPR023631">
    <property type="entry name" value="Amidase_dom"/>
</dbReference>
<comment type="caution">
    <text evidence="2">The sequence shown here is derived from an EMBL/GenBank/DDBJ whole genome shotgun (WGS) entry which is preliminary data.</text>
</comment>
<dbReference type="SUPFAM" id="SSF75304">
    <property type="entry name" value="Amidase signature (AS) enzymes"/>
    <property type="match status" value="1"/>
</dbReference>
<dbReference type="STRING" id="1316194.A0A1Q5UH04"/>
<keyword evidence="3" id="KW-1185">Reference proteome</keyword>
<evidence type="ECO:0000313" key="2">
    <source>
        <dbReference type="EMBL" id="OKP11766.1"/>
    </source>
</evidence>
<proteinExistence type="predicted"/>
<dbReference type="PANTHER" id="PTHR42678">
    <property type="entry name" value="AMIDASE"/>
    <property type="match status" value="1"/>
</dbReference>
<keyword evidence="2" id="KW-0808">Transferase</keyword>
<accession>A0A1Q5UH04</accession>
<evidence type="ECO:0000313" key="3">
    <source>
        <dbReference type="Proteomes" id="UP000186955"/>
    </source>
</evidence>
<dbReference type="Gene3D" id="3.90.1300.10">
    <property type="entry name" value="Amidase signature (AS) domain"/>
    <property type="match status" value="1"/>
</dbReference>